<name>A0ABT4W5K9_9RHOB</name>
<dbReference type="SUPFAM" id="SSF52833">
    <property type="entry name" value="Thioredoxin-like"/>
    <property type="match status" value="1"/>
</dbReference>
<protein>
    <submittedName>
        <fullName evidence="3">Glutaredoxin</fullName>
    </submittedName>
</protein>
<comment type="caution">
    <text evidence="3">The sequence shown here is derived from an EMBL/GenBank/DDBJ whole genome shotgun (WGS) entry which is preliminary data.</text>
</comment>
<evidence type="ECO:0000256" key="1">
    <source>
        <dbReference type="ARBA" id="ARBA00007787"/>
    </source>
</evidence>
<reference evidence="3 4" key="1">
    <citation type="submission" date="2023-01" db="EMBL/GenBank/DDBJ databases">
        <authorList>
            <person name="Yoon J.-W."/>
        </authorList>
    </citation>
    <scope>NUCLEOTIDE SEQUENCE [LARGE SCALE GENOMIC DNA]</scope>
    <source>
        <strain evidence="3 4">KMU-50</strain>
    </source>
</reference>
<dbReference type="Pfam" id="PF00462">
    <property type="entry name" value="Glutaredoxin"/>
    <property type="match status" value="1"/>
</dbReference>
<accession>A0ABT4W5K9</accession>
<dbReference type="CDD" id="cd02066">
    <property type="entry name" value="GRX_family"/>
    <property type="match status" value="1"/>
</dbReference>
<feature type="domain" description="Glutaredoxin" evidence="2">
    <location>
        <begin position="1"/>
        <end position="67"/>
    </location>
</feature>
<proteinExistence type="inferred from homology"/>
<evidence type="ECO:0000313" key="3">
    <source>
        <dbReference type="EMBL" id="MDA5095814.1"/>
    </source>
</evidence>
<comment type="similarity">
    <text evidence="1">Belongs to the glutaredoxin family.</text>
</comment>
<evidence type="ECO:0000313" key="4">
    <source>
        <dbReference type="Proteomes" id="UP001528040"/>
    </source>
</evidence>
<dbReference type="PROSITE" id="PS51354">
    <property type="entry name" value="GLUTAREDOXIN_2"/>
    <property type="match status" value="1"/>
</dbReference>
<organism evidence="3 4">
    <name type="scientific">Aliiroseovarius salicola</name>
    <dbReference type="NCBI Taxonomy" id="3009082"/>
    <lineage>
        <taxon>Bacteria</taxon>
        <taxon>Pseudomonadati</taxon>
        <taxon>Pseudomonadota</taxon>
        <taxon>Alphaproteobacteria</taxon>
        <taxon>Rhodobacterales</taxon>
        <taxon>Paracoccaceae</taxon>
        <taxon>Aliiroseovarius</taxon>
    </lineage>
</organism>
<evidence type="ECO:0000259" key="2">
    <source>
        <dbReference type="Pfam" id="PF00462"/>
    </source>
</evidence>
<gene>
    <name evidence="3" type="ORF">O2N63_17120</name>
</gene>
<dbReference type="InterPro" id="IPR002109">
    <property type="entry name" value="Glutaredoxin"/>
</dbReference>
<sequence>MLFSLEWCEFSWSVRNFFAAAGIDYEDVALDSVAYQRNGQGTELRAALRTMTGVPTIPQIFVNGEHVGGATETFDAFNDGSLQDRLKSSGLPEVTAINANAYSFLPKWIHPR</sequence>
<dbReference type="PANTHER" id="PTHR45694">
    <property type="entry name" value="GLUTAREDOXIN 2"/>
    <property type="match status" value="1"/>
</dbReference>
<dbReference type="InterPro" id="IPR036249">
    <property type="entry name" value="Thioredoxin-like_sf"/>
</dbReference>
<keyword evidence="4" id="KW-1185">Reference proteome</keyword>
<dbReference type="Gene3D" id="3.40.30.10">
    <property type="entry name" value="Glutaredoxin"/>
    <property type="match status" value="1"/>
</dbReference>
<dbReference type="RefSeq" id="WP_271055554.1">
    <property type="nucleotide sequence ID" value="NZ_JAQIIO010000017.1"/>
</dbReference>
<dbReference type="Proteomes" id="UP001528040">
    <property type="component" value="Unassembled WGS sequence"/>
</dbReference>
<dbReference type="EMBL" id="JAQIIO010000017">
    <property type="protein sequence ID" value="MDA5095814.1"/>
    <property type="molecule type" value="Genomic_DNA"/>
</dbReference>
<dbReference type="PANTHER" id="PTHR45694:SF18">
    <property type="entry name" value="GLUTAREDOXIN-1-RELATED"/>
    <property type="match status" value="1"/>
</dbReference>